<dbReference type="SUPFAM" id="SSF52540">
    <property type="entry name" value="P-loop containing nucleoside triphosphate hydrolases"/>
    <property type="match status" value="1"/>
</dbReference>
<evidence type="ECO:0000313" key="2">
    <source>
        <dbReference type="EMBL" id="WAX57017.1"/>
    </source>
</evidence>
<dbReference type="SMART" id="SM00382">
    <property type="entry name" value="AAA"/>
    <property type="match status" value="1"/>
</dbReference>
<evidence type="ECO:0000259" key="1">
    <source>
        <dbReference type="SMART" id="SM00382"/>
    </source>
</evidence>
<dbReference type="RefSeq" id="WP_269443552.1">
    <property type="nucleotide sequence ID" value="NZ_CP097463.1"/>
</dbReference>
<organism evidence="2 3">
    <name type="scientific">Jatrophihabitans cynanchi</name>
    <dbReference type="NCBI Taxonomy" id="2944128"/>
    <lineage>
        <taxon>Bacteria</taxon>
        <taxon>Bacillati</taxon>
        <taxon>Actinomycetota</taxon>
        <taxon>Actinomycetes</taxon>
        <taxon>Jatrophihabitantales</taxon>
        <taxon>Jatrophihabitantaceae</taxon>
        <taxon>Jatrophihabitans</taxon>
    </lineage>
</organism>
<dbReference type="InterPro" id="IPR050764">
    <property type="entry name" value="CbbQ/NirQ/NorQ/GpvN"/>
</dbReference>
<keyword evidence="3" id="KW-1185">Reference proteome</keyword>
<dbReference type="PANTHER" id="PTHR42759">
    <property type="entry name" value="MOXR FAMILY PROTEIN"/>
    <property type="match status" value="1"/>
</dbReference>
<dbReference type="InterPro" id="IPR027417">
    <property type="entry name" value="P-loop_NTPase"/>
</dbReference>
<dbReference type="InterPro" id="IPR003593">
    <property type="entry name" value="AAA+_ATPase"/>
</dbReference>
<reference evidence="2" key="1">
    <citation type="submission" date="2022-05" db="EMBL/GenBank/DDBJ databases">
        <title>Jatrophihabitans sp. SB3-54 whole genome sequence.</title>
        <authorList>
            <person name="Suh M.K."/>
            <person name="Eom M.K."/>
            <person name="Kim J.S."/>
            <person name="Kim H.S."/>
            <person name="Do H.E."/>
            <person name="Shin Y.K."/>
            <person name="Lee J.-S."/>
        </authorList>
    </citation>
    <scope>NUCLEOTIDE SEQUENCE</scope>
    <source>
        <strain evidence="2">SB3-54</strain>
    </source>
</reference>
<protein>
    <submittedName>
        <fullName evidence="2">MoxR family ATPase</fullName>
    </submittedName>
</protein>
<feature type="domain" description="AAA+ ATPase" evidence="1">
    <location>
        <begin position="33"/>
        <end position="203"/>
    </location>
</feature>
<dbReference type="Pfam" id="PF00004">
    <property type="entry name" value="AAA"/>
    <property type="match status" value="1"/>
</dbReference>
<accession>A0ABY7K0A9</accession>
<proteinExistence type="predicted"/>
<dbReference type="PANTHER" id="PTHR42759:SF1">
    <property type="entry name" value="MAGNESIUM-CHELATASE SUBUNIT CHLD"/>
    <property type="match status" value="1"/>
</dbReference>
<sequence>MFSSPDDVAAQLGAVGYLADTATATTVFLAAALERPVLVEGPAGVGKTELAKAVAQASGAELIRLQCYEGLDEARALYEWNYRKQLLRIQASAADAGADGVSWERTHEDIFTEEFLLTRPLLSAIRRDGPTVLLIDEADKTDIEVEALLLEVLSDFQVTIPELGTVAATRRPFVVVTSNATRELSEALKRRCLYLHIGYPTPRRERDIVLARVPGIAAQLAEQLVRTAAALRGLELKKAPSVAESIDWARTLIALGADDLDDAMTARTLGVVLKHVSDHERAVKELGLPALPD</sequence>
<gene>
    <name evidence="2" type="ORF">M6B22_21235</name>
</gene>
<evidence type="ECO:0000313" key="3">
    <source>
        <dbReference type="Proteomes" id="UP001164693"/>
    </source>
</evidence>
<dbReference type="EMBL" id="CP097463">
    <property type="protein sequence ID" value="WAX57017.1"/>
    <property type="molecule type" value="Genomic_DNA"/>
</dbReference>
<name>A0ABY7K0A9_9ACTN</name>
<dbReference type="Gene3D" id="3.40.50.300">
    <property type="entry name" value="P-loop containing nucleotide triphosphate hydrolases"/>
    <property type="match status" value="1"/>
</dbReference>
<dbReference type="CDD" id="cd00009">
    <property type="entry name" value="AAA"/>
    <property type="match status" value="1"/>
</dbReference>
<dbReference type="Proteomes" id="UP001164693">
    <property type="component" value="Chromosome"/>
</dbReference>
<dbReference type="InterPro" id="IPR003959">
    <property type="entry name" value="ATPase_AAA_core"/>
</dbReference>